<sequence>MSTQPLAYIHEKEIVFVEQNNLPNKKNGNSFFSSFKVLKLKGPIDENLLYDTIFPQGKKYFHIETFNYTGESTKNATSKLKQFSENGLLDWFATDSMTLKEIYPSINDKDLPMPTTPQNDDYLDVSNYQIIDEERLRADIKALSEDLKLKRQNYPDNIFDQLFYDTFRRRDMGIRFDDLTSEFFSQLNSVHCLLGIKKDGYEGNDMVNDMFDDILCPDRIKDTIVRYMVKTLEYYLFESQFITINSIYESYQELKSADQSVKDILEEEKQNFRKMASNMESCVSNILRILRLDDGDDNILREQYKKLKGYLSLFCEVTISLLELVKYICIKCDEQRKKLEGQNTSLTTKLVVGACTLAVTVGAGILYAYSKSSSNPKDGKNKSLNTSISDRYATVDLQSTISRLTGTIKQLRDLHDQLKDWSFHGQSWLNRDYEEMYEYKSHLLSLFLDIKKQCKKLDLVLEY</sequence>
<evidence type="ECO:0000313" key="1">
    <source>
        <dbReference type="EMBL" id="CAG8463582.1"/>
    </source>
</evidence>
<dbReference type="Proteomes" id="UP000789759">
    <property type="component" value="Unassembled WGS sequence"/>
</dbReference>
<organism evidence="1 2">
    <name type="scientific">Cetraspora pellucida</name>
    <dbReference type="NCBI Taxonomy" id="1433469"/>
    <lineage>
        <taxon>Eukaryota</taxon>
        <taxon>Fungi</taxon>
        <taxon>Fungi incertae sedis</taxon>
        <taxon>Mucoromycota</taxon>
        <taxon>Glomeromycotina</taxon>
        <taxon>Glomeromycetes</taxon>
        <taxon>Diversisporales</taxon>
        <taxon>Gigasporaceae</taxon>
        <taxon>Cetraspora</taxon>
    </lineage>
</organism>
<proteinExistence type="predicted"/>
<name>A0A9N8VR62_9GLOM</name>
<protein>
    <submittedName>
        <fullName evidence="1">14881_t:CDS:1</fullName>
    </submittedName>
</protein>
<dbReference type="AlphaFoldDB" id="A0A9N8VR62"/>
<reference evidence="1" key="1">
    <citation type="submission" date="2021-06" db="EMBL/GenBank/DDBJ databases">
        <authorList>
            <person name="Kallberg Y."/>
            <person name="Tangrot J."/>
            <person name="Rosling A."/>
        </authorList>
    </citation>
    <scope>NUCLEOTIDE SEQUENCE</scope>
    <source>
        <strain evidence="1">FL966</strain>
    </source>
</reference>
<accession>A0A9N8VR62</accession>
<comment type="caution">
    <text evidence="1">The sequence shown here is derived from an EMBL/GenBank/DDBJ whole genome shotgun (WGS) entry which is preliminary data.</text>
</comment>
<keyword evidence="2" id="KW-1185">Reference proteome</keyword>
<dbReference type="OrthoDB" id="2388959at2759"/>
<evidence type="ECO:0000313" key="2">
    <source>
        <dbReference type="Proteomes" id="UP000789759"/>
    </source>
</evidence>
<dbReference type="EMBL" id="CAJVQA010000233">
    <property type="protein sequence ID" value="CAG8463582.1"/>
    <property type="molecule type" value="Genomic_DNA"/>
</dbReference>
<gene>
    <name evidence="1" type="ORF">CPELLU_LOCUS737</name>
</gene>